<evidence type="ECO:0000313" key="4">
    <source>
        <dbReference type="Proteomes" id="UP000012488"/>
    </source>
</evidence>
<evidence type="ECO:0000256" key="1">
    <source>
        <dbReference type="SAM" id="MobiDB-lite"/>
    </source>
</evidence>
<proteinExistence type="predicted"/>
<evidence type="ECO:0000256" key="2">
    <source>
        <dbReference type="SAM" id="SignalP"/>
    </source>
</evidence>
<protein>
    <submittedName>
        <fullName evidence="3">Uncharacterized protein</fullName>
    </submittedName>
</protein>
<dbReference type="OrthoDB" id="8005025at2"/>
<feature type="chain" id="PRO_5025472884" evidence="2">
    <location>
        <begin position="37"/>
        <end position="112"/>
    </location>
</feature>
<dbReference type="KEGG" id="mmes:MMSR116_01720"/>
<reference evidence="3 4" key="1">
    <citation type="journal article" date="2012" name="Genet. Mol. Biol.">
        <title>Analysis of 16S rRNA and mxaF genes revealing insights into Methylobacterium niche-specific plant association.</title>
        <authorList>
            <person name="Dourado M.N."/>
            <person name="Andreote F.D."/>
            <person name="Dini-Andreote F."/>
            <person name="Conti R."/>
            <person name="Araujo J.M."/>
            <person name="Araujo W.L."/>
        </authorList>
    </citation>
    <scope>NUCLEOTIDE SEQUENCE [LARGE SCALE GENOMIC DNA]</scope>
    <source>
        <strain evidence="3 4">SR1.6/6</strain>
    </source>
</reference>
<name>A0A6B9FHT9_9HYPH</name>
<feature type="signal peptide" evidence="2">
    <location>
        <begin position="1"/>
        <end position="36"/>
    </location>
</feature>
<dbReference type="EMBL" id="CP043538">
    <property type="protein sequence ID" value="QGY00765.1"/>
    <property type="molecule type" value="Genomic_DNA"/>
</dbReference>
<gene>
    <name evidence="3" type="ORF">MMSR116_01720</name>
</gene>
<feature type="compositionally biased region" description="Gly residues" evidence="1">
    <location>
        <begin position="37"/>
        <end position="51"/>
    </location>
</feature>
<feature type="region of interest" description="Disordered" evidence="1">
    <location>
        <begin position="34"/>
        <end position="112"/>
    </location>
</feature>
<dbReference type="RefSeq" id="WP_010687363.1">
    <property type="nucleotide sequence ID" value="NZ_CP043538.1"/>
</dbReference>
<dbReference type="AlphaFoldDB" id="A0A6B9FHT9"/>
<accession>A0A6B9FHT9</accession>
<keyword evidence="2" id="KW-0732">Signal</keyword>
<evidence type="ECO:0000313" key="3">
    <source>
        <dbReference type="EMBL" id="QGY00765.1"/>
    </source>
</evidence>
<dbReference type="Proteomes" id="UP000012488">
    <property type="component" value="Chromosome"/>
</dbReference>
<organism evidence="3 4">
    <name type="scientific">Methylobacterium mesophilicum SR1.6/6</name>
    <dbReference type="NCBI Taxonomy" id="908290"/>
    <lineage>
        <taxon>Bacteria</taxon>
        <taxon>Pseudomonadati</taxon>
        <taxon>Pseudomonadota</taxon>
        <taxon>Alphaproteobacteria</taxon>
        <taxon>Hyphomicrobiales</taxon>
        <taxon>Methylobacteriaceae</taxon>
        <taxon>Methylobacterium</taxon>
    </lineage>
</organism>
<sequence>MTTPRHLPTGSRFGFTRGLALGLLAGALVLPISAQAGEGGDGSRQVAGGGHMSSYVNDPHHDPRSLHSQRLGTGQLLGAPMLHDRAGPAIARRNLVDPHWASGTAQRRRIAR</sequence>
<reference evidence="3 4" key="2">
    <citation type="journal article" date="2013" name="Genome Announc.">
        <title>Draft Genome Sequence of Methylobacterium mesophilicum Strain SR1.6/6, Isolated from Citrus sinensis.</title>
        <authorList>
            <person name="Marinho Almeida D."/>
            <person name="Dini-Andreote F."/>
            <person name="Camargo Neves A.A."/>
            <person name="Juca Ramos R.T."/>
            <person name="Andreote F.D."/>
            <person name="Carneiro A.R."/>
            <person name="Oliveira de Souza Lima A."/>
            <person name="Caracciolo Gomes de Sa P.H."/>
            <person name="Ribeiro Barbosa M.S."/>
            <person name="Araujo W.L."/>
            <person name="Silva A."/>
        </authorList>
    </citation>
    <scope>NUCLEOTIDE SEQUENCE [LARGE SCALE GENOMIC DNA]</scope>
    <source>
        <strain evidence="3 4">SR1.6/6</strain>
    </source>
</reference>